<dbReference type="Gene3D" id="1.10.150.240">
    <property type="entry name" value="Putative phosphatase, domain 2"/>
    <property type="match status" value="1"/>
</dbReference>
<dbReference type="AlphaFoldDB" id="R2QD84"/>
<dbReference type="STRING" id="160454.RV10_GL001838"/>
<dbReference type="PATRIC" id="fig|1158607.3.peg.2074"/>
<dbReference type="PANTHER" id="PTHR18901">
    <property type="entry name" value="2-DEOXYGLUCOSE-6-PHOSPHATE PHOSPHATASE 2"/>
    <property type="match status" value="1"/>
</dbReference>
<gene>
    <name evidence="1" type="ORF">UAU_02102</name>
</gene>
<dbReference type="SUPFAM" id="SSF56784">
    <property type="entry name" value="HAD-like"/>
    <property type="match status" value="1"/>
</dbReference>
<dbReference type="OrthoDB" id="9797743at2"/>
<dbReference type="InterPro" id="IPR023198">
    <property type="entry name" value="PGP-like_dom2"/>
</dbReference>
<dbReference type="eggNOG" id="COG0637">
    <property type="taxonomic scope" value="Bacteria"/>
</dbReference>
<dbReference type="PRINTS" id="PR00413">
    <property type="entry name" value="HADHALOGNASE"/>
</dbReference>
<dbReference type="InterPro" id="IPR036412">
    <property type="entry name" value="HAD-like_sf"/>
</dbReference>
<dbReference type="HOGENOM" id="CLU_045011_13_3_9"/>
<evidence type="ECO:0000313" key="2">
    <source>
        <dbReference type="Proteomes" id="UP000013782"/>
    </source>
</evidence>
<dbReference type="Proteomes" id="UP000013782">
    <property type="component" value="Unassembled WGS sequence"/>
</dbReference>
<dbReference type="SFLD" id="SFLDG01129">
    <property type="entry name" value="C1.5:_HAD__Beta-PGM__Phosphata"/>
    <property type="match status" value="1"/>
</dbReference>
<evidence type="ECO:0000313" key="1">
    <source>
        <dbReference type="EMBL" id="EOH94367.1"/>
    </source>
</evidence>
<protein>
    <submittedName>
        <fullName evidence="1">HAD hydrolase, family IA</fullName>
    </submittedName>
</protein>
<dbReference type="InterPro" id="IPR006439">
    <property type="entry name" value="HAD-SF_hydro_IA"/>
</dbReference>
<dbReference type="Pfam" id="PF13419">
    <property type="entry name" value="HAD_2"/>
    <property type="match status" value="1"/>
</dbReference>
<sequence length="222" mass="24823">MKCAIFDMDGTLINSEKKYFACWQNLMQHEGYDLTTDFYRTVLGSPINEIKPLFLKEYGSAFPFDALLEQVLQVRENYVNNAHFELNCGTAEFLQACRQAEITCGLATSSSQTEAQLILEALDIWDYFDFTAFGSEVLKGKPDPEIFHLAAARSGHPKSDIIVFEDSTNGVLSASAAGLKVYHLNDFIPIAEEIEILPLASYQDFTEIMTACQNHPALLTTI</sequence>
<dbReference type="GO" id="GO:0016787">
    <property type="term" value="F:hydrolase activity"/>
    <property type="evidence" value="ECO:0007669"/>
    <property type="project" value="UniProtKB-KW"/>
</dbReference>
<name>R2QD84_9ENTE</name>
<dbReference type="RefSeq" id="WP_010757093.1">
    <property type="nucleotide sequence ID" value="NZ_ASWD01000001.1"/>
</dbReference>
<dbReference type="InterPro" id="IPR041492">
    <property type="entry name" value="HAD_2"/>
</dbReference>
<accession>R2QD84</accession>
<dbReference type="Gene3D" id="3.40.50.1000">
    <property type="entry name" value="HAD superfamily/HAD-like"/>
    <property type="match status" value="1"/>
</dbReference>
<organism evidence="1 2">
    <name type="scientific">Enterococcus pallens ATCC BAA-351</name>
    <dbReference type="NCBI Taxonomy" id="1158607"/>
    <lineage>
        <taxon>Bacteria</taxon>
        <taxon>Bacillati</taxon>
        <taxon>Bacillota</taxon>
        <taxon>Bacilli</taxon>
        <taxon>Lactobacillales</taxon>
        <taxon>Enterococcaceae</taxon>
        <taxon>Enterococcus</taxon>
    </lineage>
</organism>
<dbReference type="NCBIfam" id="TIGR01549">
    <property type="entry name" value="HAD-SF-IA-v1"/>
    <property type="match status" value="1"/>
</dbReference>
<reference evidence="1 2" key="1">
    <citation type="submission" date="2013-02" db="EMBL/GenBank/DDBJ databases">
        <title>The Genome Sequence of Enterococcus pallens BAA-351.</title>
        <authorList>
            <consortium name="The Broad Institute Genome Sequencing Platform"/>
            <consortium name="The Broad Institute Genome Sequencing Center for Infectious Disease"/>
            <person name="Earl A.M."/>
            <person name="Gilmore M.S."/>
            <person name="Lebreton F."/>
            <person name="Walker B."/>
            <person name="Young S.K."/>
            <person name="Zeng Q."/>
            <person name="Gargeya S."/>
            <person name="Fitzgerald M."/>
            <person name="Haas B."/>
            <person name="Abouelleil A."/>
            <person name="Alvarado L."/>
            <person name="Arachchi H.M."/>
            <person name="Berlin A.M."/>
            <person name="Chapman S.B."/>
            <person name="Dewar J."/>
            <person name="Goldberg J."/>
            <person name="Griggs A."/>
            <person name="Gujja S."/>
            <person name="Hansen M."/>
            <person name="Howarth C."/>
            <person name="Imamovic A."/>
            <person name="Larimer J."/>
            <person name="McCowan C."/>
            <person name="Murphy C."/>
            <person name="Neiman D."/>
            <person name="Pearson M."/>
            <person name="Priest M."/>
            <person name="Roberts A."/>
            <person name="Saif S."/>
            <person name="Shea T."/>
            <person name="Sisk P."/>
            <person name="Sykes S."/>
            <person name="Wortman J."/>
            <person name="Nusbaum C."/>
            <person name="Birren B."/>
        </authorList>
    </citation>
    <scope>NUCLEOTIDE SEQUENCE [LARGE SCALE GENOMIC DNA]</scope>
    <source>
        <strain evidence="1 2">ATCC BAA-351</strain>
    </source>
</reference>
<keyword evidence="2" id="KW-1185">Reference proteome</keyword>
<keyword evidence="1" id="KW-0378">Hydrolase</keyword>
<dbReference type="InterPro" id="IPR023214">
    <property type="entry name" value="HAD_sf"/>
</dbReference>
<comment type="caution">
    <text evidence="1">The sequence shown here is derived from an EMBL/GenBank/DDBJ whole genome shotgun (WGS) entry which is preliminary data.</text>
</comment>
<dbReference type="EMBL" id="AJAQ01000015">
    <property type="protein sequence ID" value="EOH94367.1"/>
    <property type="molecule type" value="Genomic_DNA"/>
</dbReference>
<proteinExistence type="predicted"/>
<dbReference type="PANTHER" id="PTHR18901:SF38">
    <property type="entry name" value="PSEUDOURIDINE-5'-PHOSPHATASE"/>
    <property type="match status" value="1"/>
</dbReference>
<dbReference type="SFLD" id="SFLDS00003">
    <property type="entry name" value="Haloacid_Dehalogenase"/>
    <property type="match status" value="1"/>
</dbReference>
<dbReference type="NCBIfam" id="TIGR01509">
    <property type="entry name" value="HAD-SF-IA-v3"/>
    <property type="match status" value="1"/>
</dbReference>